<dbReference type="InterPro" id="IPR026960">
    <property type="entry name" value="RVT-Znf"/>
</dbReference>
<dbReference type="InterPro" id="IPR036038">
    <property type="entry name" value="Aminotransferase-like"/>
</dbReference>
<dbReference type="Gene3D" id="3.30.470.10">
    <property type="match status" value="1"/>
</dbReference>
<dbReference type="GO" id="GO:0003824">
    <property type="term" value="F:catalytic activity"/>
    <property type="evidence" value="ECO:0007669"/>
    <property type="project" value="InterPro"/>
</dbReference>
<evidence type="ECO:0000256" key="3">
    <source>
        <dbReference type="ARBA" id="ARBA00022898"/>
    </source>
</evidence>
<organism evidence="5">
    <name type="scientific">Aegilops tauschii</name>
    <name type="common">Tausch's goatgrass</name>
    <name type="synonym">Aegilops squarrosa</name>
    <dbReference type="NCBI Taxonomy" id="37682"/>
    <lineage>
        <taxon>Eukaryota</taxon>
        <taxon>Viridiplantae</taxon>
        <taxon>Streptophyta</taxon>
        <taxon>Embryophyta</taxon>
        <taxon>Tracheophyta</taxon>
        <taxon>Spermatophyta</taxon>
        <taxon>Magnoliopsida</taxon>
        <taxon>Liliopsida</taxon>
        <taxon>Poales</taxon>
        <taxon>Poaceae</taxon>
        <taxon>BOP clade</taxon>
        <taxon>Pooideae</taxon>
        <taxon>Triticodae</taxon>
        <taxon>Triticeae</taxon>
        <taxon>Triticinae</taxon>
        <taxon>Aegilops</taxon>
    </lineage>
</organism>
<dbReference type="InterPro" id="IPR043132">
    <property type="entry name" value="BCAT-like_C"/>
</dbReference>
<name>M8AZG2_AEGTA</name>
<evidence type="ECO:0000313" key="5">
    <source>
        <dbReference type="EnsemblPlants" id="EMT09892"/>
    </source>
</evidence>
<dbReference type="PANTHER" id="PTHR42743:SF22">
    <property type="entry name" value="D-AMINO-ACID TRANSAMINASE, CHLOROPLASTIC"/>
    <property type="match status" value="1"/>
</dbReference>
<keyword evidence="3" id="KW-0663">Pyridoxal phosphate</keyword>
<dbReference type="FunFam" id="3.30.470.10:FF:000008">
    <property type="entry name" value="D-amino-acid transaminase, chloroplastic"/>
    <property type="match status" value="1"/>
</dbReference>
<reference evidence="5" key="1">
    <citation type="submission" date="2015-06" db="UniProtKB">
        <authorList>
            <consortium name="EnsemblPlants"/>
        </authorList>
    </citation>
    <scope>IDENTIFICATION</scope>
</reference>
<feature type="domain" description="Reverse transcriptase zinc-binding" evidence="4">
    <location>
        <begin position="145"/>
        <end position="230"/>
    </location>
</feature>
<protein>
    <submittedName>
        <fullName evidence="5">Branched-chain-amino-acid aminotransferase-like protein 3, chloroplastic</fullName>
    </submittedName>
</protein>
<dbReference type="InterPro" id="IPR043131">
    <property type="entry name" value="BCAT-like_N"/>
</dbReference>
<proteinExistence type="inferred from homology"/>
<evidence type="ECO:0000259" key="4">
    <source>
        <dbReference type="Pfam" id="PF13966"/>
    </source>
</evidence>
<comment type="cofactor">
    <cofactor evidence="1">
        <name>pyridoxal 5'-phosphate</name>
        <dbReference type="ChEBI" id="CHEBI:597326"/>
    </cofactor>
</comment>
<dbReference type="Gene3D" id="3.20.10.10">
    <property type="entry name" value="D-amino Acid Aminotransferase, subunit A, domain 2"/>
    <property type="match status" value="1"/>
</dbReference>
<comment type="similarity">
    <text evidence="2">Belongs to the class-IV pyridoxal-phosphate-dependent aminotransferase family.</text>
</comment>
<dbReference type="FunFam" id="3.20.10.10:FF:000002">
    <property type="entry name" value="D-alanine aminotransferase"/>
    <property type="match status" value="1"/>
</dbReference>
<dbReference type="PANTHER" id="PTHR42743">
    <property type="entry name" value="AMINO-ACID AMINOTRANSFERASE"/>
    <property type="match status" value="1"/>
</dbReference>
<accession>M8AZG2</accession>
<dbReference type="Pfam" id="PF01063">
    <property type="entry name" value="Aminotran_4"/>
    <property type="match status" value="1"/>
</dbReference>
<dbReference type="Pfam" id="PF13966">
    <property type="entry name" value="zf-RVT"/>
    <property type="match status" value="1"/>
</dbReference>
<dbReference type="GO" id="GO:0008652">
    <property type="term" value="P:amino acid biosynthetic process"/>
    <property type="evidence" value="ECO:0007669"/>
    <property type="project" value="UniProtKB-ARBA"/>
</dbReference>
<evidence type="ECO:0000256" key="2">
    <source>
        <dbReference type="ARBA" id="ARBA00009320"/>
    </source>
</evidence>
<evidence type="ECO:0000256" key="1">
    <source>
        <dbReference type="ARBA" id="ARBA00001933"/>
    </source>
</evidence>
<dbReference type="InterPro" id="IPR050571">
    <property type="entry name" value="Class-IV_PLP-Dep_Aminotrnsfr"/>
</dbReference>
<dbReference type="GO" id="GO:0046394">
    <property type="term" value="P:carboxylic acid biosynthetic process"/>
    <property type="evidence" value="ECO:0007669"/>
    <property type="project" value="UniProtKB-ARBA"/>
</dbReference>
<dbReference type="EnsemblPlants" id="EMT09892">
    <property type="protein sequence ID" value="EMT09892"/>
    <property type="gene ID" value="F775_07759"/>
</dbReference>
<dbReference type="AlphaFoldDB" id="M8AZG2"/>
<sequence>MESLGKLECLLRAFFWQGKSKVKGGQCLVAWDTVSLPRINGGLGIRQLQAHNQAMMCKFVSKILQSSDIPCYKWFATHYCRAALPQACSVHSQYVNGAWAIQLHPNLSQMASTELLALHELLSDVTPNLLNEDKRIPSLGSGQLSTRHFYSLLTFRGVLTTFEPWVWDSLIPLKHRIFLWLAFRGRLNTRDNMVKKGWSVVAPFAHCDACPAVESADHLLLRCASASVLWGKLVLDTLACSAPDILAFVEQAQHQLSFKRKWNVAFAACALTLWHARNDRVFNSKIAERLDAFQASGARSQNYLAMYSSIFGGITTDPSAMVIPIDDHMVHRGHGVFDTAAIMDGHLYELEQHIDRFLNSAQMAKIPLPFDRSTIRSVLIQTVCASKCSQGSLRYWLSAGPGDFQLSSSGCRNPALYAVVIESPSLPEPSGCKVITSSIPVKSPQFAVMKNVNYLPNALTKLEGEENGGFTGIWLDDEGFVAEGSNMNVGFVTLNKELLMPRFDKILSGCTAKRVLALAEQLVENGMLSGISSRNVSVQEGKEADEMMLIGSGILVKPVVQWDDQMIGSGDEGPIAQTLFHLILEDMRSGPPSVRIPVPY</sequence>
<dbReference type="InterPro" id="IPR001544">
    <property type="entry name" value="Aminotrans_IV"/>
</dbReference>
<dbReference type="SUPFAM" id="SSF56752">
    <property type="entry name" value="D-aminoacid aminotransferase-like PLP-dependent enzymes"/>
    <property type="match status" value="1"/>
</dbReference>